<dbReference type="Proteomes" id="UP000432464">
    <property type="component" value="Unassembled WGS sequence"/>
</dbReference>
<name>A0A6I3L094_9NOCA</name>
<dbReference type="InterPro" id="IPR029069">
    <property type="entry name" value="HotDog_dom_sf"/>
</dbReference>
<evidence type="ECO:0000313" key="3">
    <source>
        <dbReference type="Proteomes" id="UP000432464"/>
    </source>
</evidence>
<dbReference type="AlphaFoldDB" id="A0A6I3L094"/>
<dbReference type="SUPFAM" id="SSF54637">
    <property type="entry name" value="Thioesterase/thiol ester dehydrase-isomerase"/>
    <property type="match status" value="1"/>
</dbReference>
<comment type="caution">
    <text evidence="2">The sequence shown here is derived from an EMBL/GenBank/DDBJ whole genome shotgun (WGS) entry which is preliminary data.</text>
</comment>
<sequence length="147" mass="15587">MELIEGQTLNDAIAAGSSCWACGPVRTDGLLLRYLPEGPGVGAAWFADPQYHGAPGRLHNGLVAALLEEVAGWAAYRMLTEKGISLAGLAIADLAVEYRRPLPTEVWVSLYGEAGSVSDGLVRTRAELRVDDAVFATATCTLRTGQE</sequence>
<dbReference type="EMBL" id="WMBB01000014">
    <property type="protein sequence ID" value="MTE16393.1"/>
    <property type="molecule type" value="Genomic_DNA"/>
</dbReference>
<evidence type="ECO:0000259" key="1">
    <source>
        <dbReference type="Pfam" id="PF03061"/>
    </source>
</evidence>
<gene>
    <name evidence="2" type="ORF">GLP40_26960</name>
</gene>
<dbReference type="InterPro" id="IPR006683">
    <property type="entry name" value="Thioestr_dom"/>
</dbReference>
<dbReference type="Gene3D" id="3.10.129.10">
    <property type="entry name" value="Hotdog Thioesterase"/>
    <property type="match status" value="1"/>
</dbReference>
<feature type="domain" description="Thioesterase" evidence="1">
    <location>
        <begin position="56"/>
        <end position="132"/>
    </location>
</feature>
<dbReference type="Pfam" id="PF03061">
    <property type="entry name" value="4HBT"/>
    <property type="match status" value="1"/>
</dbReference>
<keyword evidence="3" id="KW-1185">Reference proteome</keyword>
<evidence type="ECO:0000313" key="2">
    <source>
        <dbReference type="EMBL" id="MTE16393.1"/>
    </source>
</evidence>
<accession>A0A6I3L094</accession>
<reference evidence="2 3" key="1">
    <citation type="submission" date="2019-11" db="EMBL/GenBank/DDBJ databases">
        <title>Nocardia sp. nov. CT2-14 isolated from soil.</title>
        <authorList>
            <person name="Kanchanasin P."/>
            <person name="Tanasupawat S."/>
            <person name="Yuki M."/>
            <person name="Kudo T."/>
        </authorList>
    </citation>
    <scope>NUCLEOTIDE SEQUENCE [LARGE SCALE GENOMIC DNA]</scope>
    <source>
        <strain evidence="2 3">CT2-14</strain>
    </source>
</reference>
<dbReference type="RefSeq" id="WP_154790816.1">
    <property type="nucleotide sequence ID" value="NZ_WMBB01000014.1"/>
</dbReference>
<protein>
    <recommendedName>
        <fullName evidence="1">Thioesterase domain-containing protein</fullName>
    </recommendedName>
</protein>
<proteinExistence type="predicted"/>
<organism evidence="2 3">
    <name type="scientific">Nocardia aurantiaca</name>
    <dbReference type="NCBI Taxonomy" id="2675850"/>
    <lineage>
        <taxon>Bacteria</taxon>
        <taxon>Bacillati</taxon>
        <taxon>Actinomycetota</taxon>
        <taxon>Actinomycetes</taxon>
        <taxon>Mycobacteriales</taxon>
        <taxon>Nocardiaceae</taxon>
        <taxon>Nocardia</taxon>
    </lineage>
</organism>